<evidence type="ECO:0000256" key="1">
    <source>
        <dbReference type="ARBA" id="ARBA00011073"/>
    </source>
</evidence>
<dbReference type="GO" id="GO:0006508">
    <property type="term" value="P:proteolysis"/>
    <property type="evidence" value="ECO:0007669"/>
    <property type="project" value="UniProtKB-KW"/>
</dbReference>
<dbReference type="PANTHER" id="PTHR43806:SF11">
    <property type="entry name" value="CEREVISIN-RELATED"/>
    <property type="match status" value="1"/>
</dbReference>
<dbReference type="Pfam" id="PF13860">
    <property type="entry name" value="FlgD_ig"/>
    <property type="match status" value="1"/>
</dbReference>
<dbReference type="InterPro" id="IPR022398">
    <property type="entry name" value="Peptidase_S8_His-AS"/>
</dbReference>
<organism evidence="9 10">
    <name type="scientific">candidate division TA06 bacterium</name>
    <dbReference type="NCBI Taxonomy" id="2250710"/>
    <lineage>
        <taxon>Bacteria</taxon>
        <taxon>Bacteria division TA06</taxon>
    </lineage>
</organism>
<gene>
    <name evidence="9" type="ORF">E3J62_04750</name>
</gene>
<dbReference type="InterPro" id="IPR025965">
    <property type="entry name" value="FlgD/Vpr_Ig-like"/>
</dbReference>
<dbReference type="PROSITE" id="PS00136">
    <property type="entry name" value="SUBTILASE_ASP"/>
    <property type="match status" value="1"/>
</dbReference>
<dbReference type="GO" id="GO:0004252">
    <property type="term" value="F:serine-type endopeptidase activity"/>
    <property type="evidence" value="ECO:0007669"/>
    <property type="project" value="UniProtKB-UniRule"/>
</dbReference>
<feature type="active site" description="Charge relay system" evidence="5">
    <location>
        <position position="193"/>
    </location>
</feature>
<keyword evidence="6" id="KW-0732">Signal</keyword>
<sequence>MRFFVALFSVLVAVSMLAPNSSAFVGITDDLAKVMEKADTDEKIRVNIMMDRTADYARLIRKAQGLSRKERRERAISEMGRVAEETQAELRRFLAEQEQAGRVFDVRVLLGVNGINAYMTKEVIEESILFEGVRSIDWDEIIPDEFLFDVNVNEDNPFFITATDTGWGVQKINAPQVWDLGITGAGVLVGILDSGVNYNHVDLADHLWDGGLLYPHHGYDFYDNDDDPMDLSGHGTQCAGIVAGDGTAGTQTGVAPDATVMCLRIGGTESTIWMGSDFAILQGADVISSSYSWKYPMDPDYVAWRDQAVAELAAGLIRANSIGNQGHLQGTYPIPYNIATPGNCPAAWLHPDQTLIGDVSSTMGCGAVEDTDIIKSYSGRGPAAWERTDFPVYYQDYPWDDGNQMGLLKPDVCAPTDVPSLSRTNNTGYTPSFGGTSAATPHLGGAMCLILSADTMQTPEIICQRLQMNAVELGSPGKDNVYGAGRIDVFAAITSSQYSMVTIQDYQVVDSVGGDNDGRVEVGETADLILTLKASAAWADADSVTVTLSTGDTTISIIDSTSYIGLMLKDSTATNVADPLTFTFVAGEPHWTQLDLNITAVPENFDEDDSISMIIGQPSLILVDDDAGATYESYYKTALDTLVGLYDEWEIETQGSLPVSGPYSLDDHEVAIWFTGNDASPTILSDEDTTRLGVFLDAGGKFFISSQNLGSALSSTPFYQERLHADFVTENADNNLCTGVPGDEIGDTLRLVLQGSGGAGNADSEDRISPNPGADSCFYYTTFGGASAIKYDSGIYKVVYFGFPFEAIHQVSIYAGQDTVMARILKWLWEPSTGVEEQITEHLRPEFSLRHGFPNPFRTSTSIYYSVSTSSEIDLSVFDTAGRLVKNLATGKTLAGNHTTCWDGIDDSGEKTPAGVYFVRLTAGDNSATRKLTLVR</sequence>
<dbReference type="InterPro" id="IPR023827">
    <property type="entry name" value="Peptidase_S8_Asp-AS"/>
</dbReference>
<accession>A0A523UUP7</accession>
<evidence type="ECO:0000256" key="5">
    <source>
        <dbReference type="PROSITE-ProRule" id="PRU01240"/>
    </source>
</evidence>
<dbReference type="EMBL" id="SOJN01000062">
    <property type="protein sequence ID" value="TET46244.1"/>
    <property type="molecule type" value="Genomic_DNA"/>
</dbReference>
<dbReference type="SUPFAM" id="SSF52743">
    <property type="entry name" value="Subtilisin-like"/>
    <property type="match status" value="1"/>
</dbReference>
<dbReference type="Gene3D" id="3.40.50.200">
    <property type="entry name" value="Peptidase S8/S53 domain"/>
    <property type="match status" value="1"/>
</dbReference>
<feature type="domain" description="FlgD/Vpr Ig-like" evidence="8">
    <location>
        <begin position="868"/>
        <end position="925"/>
    </location>
</feature>
<proteinExistence type="inferred from homology"/>
<dbReference type="PANTHER" id="PTHR43806">
    <property type="entry name" value="PEPTIDASE S8"/>
    <property type="match status" value="1"/>
</dbReference>
<feature type="signal peptide" evidence="6">
    <location>
        <begin position="1"/>
        <end position="23"/>
    </location>
</feature>
<dbReference type="AlphaFoldDB" id="A0A523UUP7"/>
<dbReference type="Proteomes" id="UP000315525">
    <property type="component" value="Unassembled WGS sequence"/>
</dbReference>
<evidence type="ECO:0000313" key="9">
    <source>
        <dbReference type="EMBL" id="TET46244.1"/>
    </source>
</evidence>
<feature type="chain" id="PRO_5022143797" evidence="6">
    <location>
        <begin position="24"/>
        <end position="936"/>
    </location>
</feature>
<evidence type="ECO:0000256" key="4">
    <source>
        <dbReference type="ARBA" id="ARBA00022825"/>
    </source>
</evidence>
<name>A0A523UUP7_UNCT6</name>
<dbReference type="NCBIfam" id="TIGR04183">
    <property type="entry name" value="Por_Secre_tail"/>
    <property type="match status" value="1"/>
</dbReference>
<feature type="active site" description="Charge relay system" evidence="5">
    <location>
        <position position="437"/>
    </location>
</feature>
<evidence type="ECO:0000313" key="10">
    <source>
        <dbReference type="Proteomes" id="UP000315525"/>
    </source>
</evidence>
<evidence type="ECO:0000256" key="2">
    <source>
        <dbReference type="ARBA" id="ARBA00022670"/>
    </source>
</evidence>
<keyword evidence="4 5" id="KW-0720">Serine protease</keyword>
<evidence type="ECO:0000256" key="6">
    <source>
        <dbReference type="SAM" id="SignalP"/>
    </source>
</evidence>
<dbReference type="Pfam" id="PF00082">
    <property type="entry name" value="Peptidase_S8"/>
    <property type="match status" value="1"/>
</dbReference>
<evidence type="ECO:0000256" key="3">
    <source>
        <dbReference type="ARBA" id="ARBA00022801"/>
    </source>
</evidence>
<evidence type="ECO:0000259" key="8">
    <source>
        <dbReference type="Pfam" id="PF13860"/>
    </source>
</evidence>
<dbReference type="InterPro" id="IPR026444">
    <property type="entry name" value="Secre_tail"/>
</dbReference>
<dbReference type="InterPro" id="IPR015500">
    <property type="entry name" value="Peptidase_S8_subtilisin-rel"/>
</dbReference>
<keyword evidence="2 5" id="KW-0645">Protease</keyword>
<dbReference type="Gene3D" id="2.60.40.4070">
    <property type="match status" value="1"/>
</dbReference>
<dbReference type="InterPro" id="IPR050131">
    <property type="entry name" value="Peptidase_S8_subtilisin-like"/>
</dbReference>
<dbReference type="InterPro" id="IPR036852">
    <property type="entry name" value="Peptidase_S8/S53_dom_sf"/>
</dbReference>
<dbReference type="PROSITE" id="PS00137">
    <property type="entry name" value="SUBTILASE_HIS"/>
    <property type="match status" value="1"/>
</dbReference>
<keyword evidence="3 5" id="KW-0378">Hydrolase</keyword>
<feature type="domain" description="Peptidase S8/S53" evidence="7">
    <location>
        <begin position="184"/>
        <end position="485"/>
    </location>
</feature>
<dbReference type="PROSITE" id="PS51892">
    <property type="entry name" value="SUBTILASE"/>
    <property type="match status" value="1"/>
</dbReference>
<comment type="caution">
    <text evidence="9">The sequence shown here is derived from an EMBL/GenBank/DDBJ whole genome shotgun (WGS) entry which is preliminary data.</text>
</comment>
<dbReference type="PRINTS" id="PR00723">
    <property type="entry name" value="SUBTILISIN"/>
</dbReference>
<dbReference type="InterPro" id="IPR000209">
    <property type="entry name" value="Peptidase_S8/S53_dom"/>
</dbReference>
<evidence type="ECO:0000259" key="7">
    <source>
        <dbReference type="Pfam" id="PF00082"/>
    </source>
</evidence>
<feature type="active site" description="Charge relay system" evidence="5">
    <location>
        <position position="234"/>
    </location>
</feature>
<comment type="similarity">
    <text evidence="1 5">Belongs to the peptidase S8 family.</text>
</comment>
<protein>
    <submittedName>
        <fullName evidence="9">T9SS type A sorting domain-containing protein</fullName>
    </submittedName>
</protein>
<reference evidence="9 10" key="1">
    <citation type="submission" date="2019-03" db="EMBL/GenBank/DDBJ databases">
        <title>Metabolic potential of uncultured bacteria and archaea associated with petroleum seepage in deep-sea sediments.</title>
        <authorList>
            <person name="Dong X."/>
            <person name="Hubert C."/>
        </authorList>
    </citation>
    <scope>NUCLEOTIDE SEQUENCE [LARGE SCALE GENOMIC DNA]</scope>
    <source>
        <strain evidence="9">E44_bin18</strain>
    </source>
</reference>